<accession>A0A8J5V0C8</accession>
<evidence type="ECO:0000313" key="2">
    <source>
        <dbReference type="Proteomes" id="UP000694255"/>
    </source>
</evidence>
<protein>
    <submittedName>
        <fullName evidence="1">Uncharacterized protein</fullName>
    </submittedName>
</protein>
<dbReference type="AlphaFoldDB" id="A0A8J5V0C8"/>
<dbReference type="Proteomes" id="UP000694255">
    <property type="component" value="Unassembled WGS sequence"/>
</dbReference>
<proteinExistence type="predicted"/>
<sequence>MLADHLSRYPALNPVHSPIAVQGTISELIVPESWYSSFAEAYLDDPEFKDIYCSLSDQESPDEDTSTTRSVPVTTTHSLYYQDRFFIPVVLLAEFFYHIHSAATAGPPGI</sequence>
<evidence type="ECO:0000313" key="1">
    <source>
        <dbReference type="EMBL" id="KAG7663784.1"/>
    </source>
</evidence>
<gene>
    <name evidence="1" type="ORF">J8A68_002644</name>
</gene>
<dbReference type="OrthoDB" id="4022548at2759"/>
<comment type="caution">
    <text evidence="1">The sequence shown here is derived from an EMBL/GenBank/DDBJ whole genome shotgun (WGS) entry which is preliminary data.</text>
</comment>
<organism evidence="1 2">
    <name type="scientific">[Candida] subhashii</name>
    <dbReference type="NCBI Taxonomy" id="561895"/>
    <lineage>
        <taxon>Eukaryota</taxon>
        <taxon>Fungi</taxon>
        <taxon>Dikarya</taxon>
        <taxon>Ascomycota</taxon>
        <taxon>Saccharomycotina</taxon>
        <taxon>Pichiomycetes</taxon>
        <taxon>Debaryomycetaceae</taxon>
        <taxon>Spathaspora</taxon>
    </lineage>
</organism>
<name>A0A8J5V0C8_9ASCO</name>
<dbReference type="EMBL" id="JAGSYN010000117">
    <property type="protein sequence ID" value="KAG7663784.1"/>
    <property type="molecule type" value="Genomic_DNA"/>
</dbReference>
<dbReference type="RefSeq" id="XP_049264016.1">
    <property type="nucleotide sequence ID" value="XM_049406416.1"/>
</dbReference>
<dbReference type="GeneID" id="73469445"/>
<reference evidence="1 2" key="1">
    <citation type="journal article" date="2021" name="DNA Res.">
        <title>Genome analysis of Candida subhashii reveals its hybrid nature and dual mitochondrial genome conformations.</title>
        <authorList>
            <person name="Mixao V."/>
            <person name="Hegedusova E."/>
            <person name="Saus E."/>
            <person name="Pryszcz L.P."/>
            <person name="Cillingova A."/>
            <person name="Nosek J."/>
            <person name="Gabaldon T."/>
        </authorList>
    </citation>
    <scope>NUCLEOTIDE SEQUENCE [LARGE SCALE GENOMIC DNA]</scope>
    <source>
        <strain evidence="1 2">CBS 10753</strain>
    </source>
</reference>
<keyword evidence="2" id="KW-1185">Reference proteome</keyword>